<evidence type="ECO:0000313" key="1">
    <source>
        <dbReference type="Ensembl" id="ENSXCOP00000015484.1"/>
    </source>
</evidence>
<proteinExistence type="predicted"/>
<dbReference type="GeneTree" id="ENSGT00940000179891"/>
<dbReference type="STRING" id="32473.ENSXCOP00000015484"/>
<dbReference type="Ensembl" id="ENSXCOT00000015676.1">
    <property type="protein sequence ID" value="ENSXCOP00000015484.1"/>
    <property type="gene ID" value="ENSXCOG00000011717.1"/>
</dbReference>
<accession>A0A3B5M6Q0</accession>
<name>A0A3B5M6Q0_9TELE</name>
<dbReference type="AlphaFoldDB" id="A0A3B5M6Q0"/>
<keyword evidence="2" id="KW-1185">Reference proteome</keyword>
<dbReference type="Proteomes" id="UP000261380">
    <property type="component" value="Unplaced"/>
</dbReference>
<organism evidence="1 2">
    <name type="scientific">Xiphophorus couchianus</name>
    <name type="common">Monterrey platyfish</name>
    <dbReference type="NCBI Taxonomy" id="32473"/>
    <lineage>
        <taxon>Eukaryota</taxon>
        <taxon>Metazoa</taxon>
        <taxon>Chordata</taxon>
        <taxon>Craniata</taxon>
        <taxon>Vertebrata</taxon>
        <taxon>Euteleostomi</taxon>
        <taxon>Actinopterygii</taxon>
        <taxon>Neopterygii</taxon>
        <taxon>Teleostei</taxon>
        <taxon>Neoteleostei</taxon>
        <taxon>Acanthomorphata</taxon>
        <taxon>Ovalentaria</taxon>
        <taxon>Atherinomorphae</taxon>
        <taxon>Cyprinodontiformes</taxon>
        <taxon>Poeciliidae</taxon>
        <taxon>Poeciliinae</taxon>
        <taxon>Xiphophorus</taxon>
    </lineage>
</organism>
<sequence length="103" mass="11128">MGSGVSSDGALTVRAEAIEAIPPQGCPMHQVQSTKGSTYFNIRTSSLSEIPIKGAEAGPAHQDRAYEFVECPMRAAEPKNSDIDPANMVPKTDKIRFICHCHQ</sequence>
<reference evidence="1" key="2">
    <citation type="submission" date="2025-09" db="UniProtKB">
        <authorList>
            <consortium name="Ensembl"/>
        </authorList>
    </citation>
    <scope>IDENTIFICATION</scope>
</reference>
<evidence type="ECO:0000313" key="2">
    <source>
        <dbReference type="Proteomes" id="UP000261380"/>
    </source>
</evidence>
<reference evidence="1" key="1">
    <citation type="submission" date="2025-08" db="UniProtKB">
        <authorList>
            <consortium name="Ensembl"/>
        </authorList>
    </citation>
    <scope>IDENTIFICATION</scope>
</reference>
<protein>
    <submittedName>
        <fullName evidence="1">Uncharacterized protein</fullName>
    </submittedName>
</protein>